<keyword evidence="9" id="KW-1185">Reference proteome</keyword>
<dbReference type="InterPro" id="IPR002123">
    <property type="entry name" value="Plipid/glycerol_acylTrfase"/>
</dbReference>
<keyword evidence="8" id="KW-0808">Transferase</keyword>
<organism evidence="8 9">
    <name type="scientific">Aureimonas ureilytica</name>
    <dbReference type="NCBI Taxonomy" id="401562"/>
    <lineage>
        <taxon>Bacteria</taxon>
        <taxon>Pseudomonadati</taxon>
        <taxon>Pseudomonadota</taxon>
        <taxon>Alphaproteobacteria</taxon>
        <taxon>Hyphomicrobiales</taxon>
        <taxon>Aurantimonadaceae</taxon>
        <taxon>Aureimonas</taxon>
    </lineage>
</organism>
<dbReference type="GO" id="GO:0006631">
    <property type="term" value="P:fatty acid metabolic process"/>
    <property type="evidence" value="ECO:0007669"/>
    <property type="project" value="TreeGrafter"/>
</dbReference>
<accession>A0A175RSC1</accession>
<feature type="transmembrane region" description="Helical" evidence="6">
    <location>
        <begin position="327"/>
        <end position="352"/>
    </location>
</feature>
<dbReference type="GO" id="GO:0008922">
    <property type="term" value="F:long-chain fatty acid [acyl-carrier-protein] ligase activity"/>
    <property type="evidence" value="ECO:0007669"/>
    <property type="project" value="UniProtKB-EC"/>
</dbReference>
<dbReference type="Gene3D" id="1.20.1250.20">
    <property type="entry name" value="MFS general substrate transporter like domains"/>
    <property type="match status" value="1"/>
</dbReference>
<feature type="transmembrane region" description="Helical" evidence="6">
    <location>
        <begin position="168"/>
        <end position="185"/>
    </location>
</feature>
<dbReference type="SUPFAM" id="SSF56801">
    <property type="entry name" value="Acetyl-CoA synthetase-like"/>
    <property type="match status" value="1"/>
</dbReference>
<dbReference type="InterPro" id="IPR011701">
    <property type="entry name" value="MFS"/>
</dbReference>
<keyword evidence="8" id="KW-0012">Acyltransferase</keyword>
<evidence type="ECO:0000256" key="4">
    <source>
        <dbReference type="ARBA" id="ARBA00022989"/>
    </source>
</evidence>
<dbReference type="SMART" id="SM00563">
    <property type="entry name" value="PlsC"/>
    <property type="match status" value="1"/>
</dbReference>
<dbReference type="EC" id="6.2.1.20" evidence="8"/>
<keyword evidence="4 6" id="KW-1133">Transmembrane helix</keyword>
<evidence type="ECO:0000256" key="5">
    <source>
        <dbReference type="ARBA" id="ARBA00023136"/>
    </source>
</evidence>
<dbReference type="Pfam" id="PF01553">
    <property type="entry name" value="Acyltransferase"/>
    <property type="match status" value="1"/>
</dbReference>
<dbReference type="Pfam" id="PF07690">
    <property type="entry name" value="MFS_1"/>
    <property type="match status" value="1"/>
</dbReference>
<dbReference type="CDD" id="cd07989">
    <property type="entry name" value="LPLAT_AGPAT-like"/>
    <property type="match status" value="1"/>
</dbReference>
<evidence type="ECO:0000256" key="1">
    <source>
        <dbReference type="ARBA" id="ARBA00006432"/>
    </source>
</evidence>
<reference evidence="8 9" key="1">
    <citation type="journal article" date="2016" name="Front. Microbiol.">
        <title>Genomic Resource of Rice Seed Associated Bacteria.</title>
        <authorList>
            <person name="Midha S."/>
            <person name="Bansal K."/>
            <person name="Sharma S."/>
            <person name="Kumar N."/>
            <person name="Patil P.P."/>
            <person name="Chaudhry V."/>
            <person name="Patil P.B."/>
        </authorList>
    </citation>
    <scope>NUCLEOTIDE SEQUENCE [LARGE SCALE GENOMIC DNA]</scope>
    <source>
        <strain evidence="8 9">NS365</strain>
    </source>
</reference>
<evidence type="ECO:0000256" key="6">
    <source>
        <dbReference type="SAM" id="Phobius"/>
    </source>
</evidence>
<keyword evidence="5 6" id="KW-0472">Membrane</keyword>
<dbReference type="InterPro" id="IPR042099">
    <property type="entry name" value="ANL_N_sf"/>
</dbReference>
<dbReference type="InterPro" id="IPR000873">
    <property type="entry name" value="AMP-dep_synth/lig_dom"/>
</dbReference>
<gene>
    <name evidence="8" type="ORF">NS365_10025</name>
</gene>
<dbReference type="GO" id="GO:0022857">
    <property type="term" value="F:transmembrane transporter activity"/>
    <property type="evidence" value="ECO:0007669"/>
    <property type="project" value="InterPro"/>
</dbReference>
<dbReference type="Gene3D" id="3.40.50.12780">
    <property type="entry name" value="N-terminal domain of ligase-like"/>
    <property type="match status" value="1"/>
</dbReference>
<dbReference type="Pfam" id="PF00501">
    <property type="entry name" value="AMP-binding"/>
    <property type="match status" value="1"/>
</dbReference>
<evidence type="ECO:0000256" key="2">
    <source>
        <dbReference type="ARBA" id="ARBA00022598"/>
    </source>
</evidence>
<dbReference type="PATRIC" id="fig|401562.4.peg.1765"/>
<comment type="caution">
    <text evidence="8">The sequence shown here is derived from an EMBL/GenBank/DDBJ whole genome shotgun (WGS) entry which is preliminary data.</text>
</comment>
<sequence>MASSLLRSRRFAPLLWTQFLTAFGDNLLRNTLVFLILFRAASHDAGAMIALAGAIFMLPFLLLAALGGQMADRFDKALVAQRLKLAEIGVAALGAVALLLGSLPTMMLALAGFGTVSALFGPIKYSVLPEQLATEELPRANAWVEGGTFTAILAGTITAGLLSTVHTGWAAALLCIVAVTSWLTARAMPKGEVADPTAAMDANILRSTARFIAALRGDRRILIAALTISWFWMLGLILMSLLPAIIKNGLGGTQSAVTLALAIYSVAIAAGSALAAWLCQGRTTLLPAVLGTALVALFGADLAWTVGSQSGTPVVSGVSAFLGAPGSLRALVDLAGMAVAAALISVPAFAAIQAWAPVTRRARTIAGANALSAAFMVGGSLVLALVQYAGASLAAILAGLSLLNLLAAVLLLRHLPTPPLRDALSILFRVVFRLEVRGLEKLEAAGPAPILAFNHVSFLDAALALSLSDRDPVFAIDHTIAQRAWVRPFLKLVHALPLDPSRPISTRTLIKAVDAGSPLVIFPEGRITTTGALMKIYDGAALVAGKTGAPVVPIRIEGLEQSYASRLTGGEVRRRLFPKVRVTILDPVRIAMPEGGTTRQRRAAAGARLTDTMSDLVFRTERTDVSVVERLIHAAERTGLSRLAVEDPMSGRMSFGRLLTGVRVLASCFDARFAPGETVGVMLPNAAGAVATCLGLMSAGRVPAMINFTAGAANIRSAATASGARTILSSRAFIEKAKLQPLVAALQGDLTFVWLEDIRAGVTPRQKLVGLLRRKHPLVPRKADDPAAILFTSGSAGAPKGVVLSHRNILSNIAQVAARIDFNGRDKVFNVLPMFHSFGLTAGTLLPLVSGVPIFLYPSPLHYRIVPELIYGSNATILFGTDTFLTGYARTAHPYDFRALRYVFAGAEPIRAATRQTYAERFGVRLFEGYGVTETAPVLALNTAMHNRPGTVGRLLPGIEHRLEPVPGIETGGRLIVRGPNVMLGYLKADRPGALQPPEGGWHDTGDIVSIDADGFVRIEGRAKRFAKIGGEMVSLAAVEALAAELWPGALSVAVSVPDERKGERIVLLTQERDATRTDFQSFARAKKAGDLTVPAEVRVLEKLPLLGTGKIDVQAANALVREDRARREPELSA</sequence>
<feature type="transmembrane region" description="Helical" evidence="6">
    <location>
        <begin position="392"/>
        <end position="412"/>
    </location>
</feature>
<dbReference type="AlphaFoldDB" id="A0A175RSC1"/>
<dbReference type="PANTHER" id="PTHR43201">
    <property type="entry name" value="ACYL-COA SYNTHETASE"/>
    <property type="match status" value="1"/>
</dbReference>
<dbReference type="GO" id="GO:0016746">
    <property type="term" value="F:acyltransferase activity"/>
    <property type="evidence" value="ECO:0007669"/>
    <property type="project" value="UniProtKB-KW"/>
</dbReference>
<name>A0A175RSC1_9HYPH</name>
<dbReference type="NCBIfam" id="NF005291">
    <property type="entry name" value="PRK06814.1"/>
    <property type="match status" value="1"/>
</dbReference>
<protein>
    <submittedName>
        <fullName evidence="8">2-acyl-glycerophospho-ethanolamine acyltransferase</fullName>
        <ecNumber evidence="8">6.2.1.20</ecNumber>
    </submittedName>
</protein>
<dbReference type="GO" id="GO:0031956">
    <property type="term" value="F:medium-chain fatty acid-CoA ligase activity"/>
    <property type="evidence" value="ECO:0007669"/>
    <property type="project" value="TreeGrafter"/>
</dbReference>
<proteinExistence type="inferred from homology"/>
<keyword evidence="2 8" id="KW-0436">Ligase</keyword>
<dbReference type="Proteomes" id="UP000078529">
    <property type="component" value="Unassembled WGS sequence"/>
</dbReference>
<feature type="transmembrane region" description="Helical" evidence="6">
    <location>
        <begin position="258"/>
        <end position="278"/>
    </location>
</feature>
<evidence type="ECO:0000259" key="7">
    <source>
        <dbReference type="SMART" id="SM00563"/>
    </source>
</evidence>
<feature type="transmembrane region" description="Helical" evidence="6">
    <location>
        <begin position="83"/>
        <end position="101"/>
    </location>
</feature>
<keyword evidence="3 6" id="KW-0812">Transmembrane</keyword>
<dbReference type="EMBL" id="LDQA01000022">
    <property type="protein sequence ID" value="KTR05722.1"/>
    <property type="molecule type" value="Genomic_DNA"/>
</dbReference>
<dbReference type="SUPFAM" id="SSF103473">
    <property type="entry name" value="MFS general substrate transporter"/>
    <property type="match status" value="1"/>
</dbReference>
<feature type="transmembrane region" description="Helical" evidence="6">
    <location>
        <begin position="364"/>
        <end position="386"/>
    </location>
</feature>
<comment type="similarity">
    <text evidence="1">Belongs to the ATP-dependent AMP-binding enzyme family.</text>
</comment>
<dbReference type="PANTHER" id="PTHR43201:SF5">
    <property type="entry name" value="MEDIUM-CHAIN ACYL-COA LIGASE ACSF2, MITOCHONDRIAL"/>
    <property type="match status" value="1"/>
</dbReference>
<dbReference type="Gene3D" id="3.30.300.30">
    <property type="match status" value="1"/>
</dbReference>
<dbReference type="InterPro" id="IPR045851">
    <property type="entry name" value="AMP-bd_C_sf"/>
</dbReference>
<feature type="transmembrane region" description="Helical" evidence="6">
    <location>
        <begin position="221"/>
        <end position="246"/>
    </location>
</feature>
<feature type="transmembrane region" description="Helical" evidence="6">
    <location>
        <begin position="835"/>
        <end position="857"/>
    </location>
</feature>
<dbReference type="CDD" id="cd06173">
    <property type="entry name" value="MFS_MefA_like"/>
    <property type="match status" value="1"/>
</dbReference>
<dbReference type="RefSeq" id="WP_058600142.1">
    <property type="nucleotide sequence ID" value="NZ_LDQA01000022.1"/>
</dbReference>
<feature type="transmembrane region" description="Helical" evidence="6">
    <location>
        <begin position="285"/>
        <end position="307"/>
    </location>
</feature>
<feature type="domain" description="Phospholipid/glycerol acyltransferase" evidence="7">
    <location>
        <begin position="449"/>
        <end position="559"/>
    </location>
</feature>
<evidence type="ECO:0000313" key="8">
    <source>
        <dbReference type="EMBL" id="KTR05722.1"/>
    </source>
</evidence>
<dbReference type="InterPro" id="IPR036259">
    <property type="entry name" value="MFS_trans_sf"/>
</dbReference>
<feature type="transmembrane region" description="Helical" evidence="6">
    <location>
        <begin position="48"/>
        <end position="71"/>
    </location>
</feature>
<evidence type="ECO:0000313" key="9">
    <source>
        <dbReference type="Proteomes" id="UP000078529"/>
    </source>
</evidence>
<evidence type="ECO:0000256" key="3">
    <source>
        <dbReference type="ARBA" id="ARBA00022692"/>
    </source>
</evidence>